<dbReference type="Gene3D" id="2.30.42.10">
    <property type="match status" value="1"/>
</dbReference>
<name>A0A0R3RQK3_9BILA</name>
<sequence>MNSRIRTIVLYRGNVDSSKPSSSNCLQQQPSRHPLGFSIVGGIDSPRGPMGIFVKTVFANGLAAKSGLVCKGDEILSVNGVELSGKTHAEALQIFKRSAKIDVTLCIRQNIPNSSKQSRIFDCTETGHANQKLTLDNDRYEGTKKCITHASPTAAAAVSGTPRNPACLRCRILIRNQQRKIYSCSTAVSEHSCYCCIFEKFYQNFSYRTLHIDRINDKSLKFNLYFIQ</sequence>
<dbReference type="Pfam" id="PF00595">
    <property type="entry name" value="PDZ"/>
    <property type="match status" value="1"/>
</dbReference>
<keyword evidence="2" id="KW-1185">Reference proteome</keyword>
<protein>
    <submittedName>
        <fullName evidence="3">PDZ domain-containing protein</fullName>
    </submittedName>
</protein>
<dbReference type="PANTHER" id="PTHR11324:SF16">
    <property type="entry name" value="PDZ DOMAIN-CONTAINING PROTEIN 2"/>
    <property type="match status" value="1"/>
</dbReference>
<dbReference type="STRING" id="1147741.A0A0R3RQK3"/>
<accession>A0A0R3RQK3</accession>
<feature type="domain" description="PDZ" evidence="1">
    <location>
        <begin position="26"/>
        <end position="100"/>
    </location>
</feature>
<dbReference type="SMART" id="SM00228">
    <property type="entry name" value="PDZ"/>
    <property type="match status" value="1"/>
</dbReference>
<dbReference type="PANTHER" id="PTHR11324">
    <property type="entry name" value="IL16-RELATED"/>
    <property type="match status" value="1"/>
</dbReference>
<organism evidence="2 3">
    <name type="scientific">Elaeophora elaphi</name>
    <dbReference type="NCBI Taxonomy" id="1147741"/>
    <lineage>
        <taxon>Eukaryota</taxon>
        <taxon>Metazoa</taxon>
        <taxon>Ecdysozoa</taxon>
        <taxon>Nematoda</taxon>
        <taxon>Chromadorea</taxon>
        <taxon>Rhabditida</taxon>
        <taxon>Spirurina</taxon>
        <taxon>Spiruromorpha</taxon>
        <taxon>Filarioidea</taxon>
        <taxon>Onchocercidae</taxon>
        <taxon>Elaeophora</taxon>
    </lineage>
</organism>
<evidence type="ECO:0000259" key="1">
    <source>
        <dbReference type="PROSITE" id="PS50106"/>
    </source>
</evidence>
<evidence type="ECO:0000313" key="3">
    <source>
        <dbReference type="WBParaSite" id="EEL_0000396601-mRNA-1"/>
    </source>
</evidence>
<evidence type="ECO:0000313" key="2">
    <source>
        <dbReference type="Proteomes" id="UP000050640"/>
    </source>
</evidence>
<dbReference type="InterPro" id="IPR001478">
    <property type="entry name" value="PDZ"/>
</dbReference>
<proteinExistence type="predicted"/>
<dbReference type="InterPro" id="IPR036034">
    <property type="entry name" value="PDZ_sf"/>
</dbReference>
<dbReference type="AlphaFoldDB" id="A0A0R3RQK3"/>
<dbReference type="Proteomes" id="UP000050640">
    <property type="component" value="Unplaced"/>
</dbReference>
<dbReference type="WBParaSite" id="EEL_0000396601-mRNA-1">
    <property type="protein sequence ID" value="EEL_0000396601-mRNA-1"/>
    <property type="gene ID" value="EEL_0000396601"/>
</dbReference>
<reference evidence="3" key="1">
    <citation type="submission" date="2017-02" db="UniProtKB">
        <authorList>
            <consortium name="WormBaseParasite"/>
        </authorList>
    </citation>
    <scope>IDENTIFICATION</scope>
</reference>
<dbReference type="PROSITE" id="PS50106">
    <property type="entry name" value="PDZ"/>
    <property type="match status" value="1"/>
</dbReference>
<dbReference type="SUPFAM" id="SSF50156">
    <property type="entry name" value="PDZ domain-like"/>
    <property type="match status" value="1"/>
</dbReference>